<evidence type="ECO:0000256" key="4">
    <source>
        <dbReference type="ARBA" id="ARBA00022475"/>
    </source>
</evidence>
<dbReference type="InterPro" id="IPR036721">
    <property type="entry name" value="RCK_C_sf"/>
</dbReference>
<evidence type="ECO:0000256" key="2">
    <source>
        <dbReference type="ARBA" id="ARBA00009854"/>
    </source>
</evidence>
<dbReference type="InterPro" id="IPR006512">
    <property type="entry name" value="YidE_YbjL"/>
</dbReference>
<dbReference type="SUPFAM" id="SSF116726">
    <property type="entry name" value="TrkA C-terminal domain-like"/>
    <property type="match status" value="1"/>
</dbReference>
<accession>A0A542ZWT2</accession>
<evidence type="ECO:0000256" key="1">
    <source>
        <dbReference type="ARBA" id="ARBA00004651"/>
    </source>
</evidence>
<feature type="transmembrane region" description="Helical" evidence="8">
    <location>
        <begin position="346"/>
        <end position="364"/>
    </location>
</feature>
<feature type="transmembrane region" description="Helical" evidence="8">
    <location>
        <begin position="91"/>
        <end position="109"/>
    </location>
</feature>
<evidence type="ECO:0000313" key="10">
    <source>
        <dbReference type="EMBL" id="TQL64821.1"/>
    </source>
</evidence>
<dbReference type="InterPro" id="IPR050144">
    <property type="entry name" value="AAE_transporter"/>
</dbReference>
<reference evidence="10 11" key="1">
    <citation type="submission" date="2019-06" db="EMBL/GenBank/DDBJ databases">
        <title>Sequencing the genomes of 1000 actinobacteria strains.</title>
        <authorList>
            <person name="Klenk H.-P."/>
        </authorList>
    </citation>
    <scope>NUCLEOTIDE SEQUENCE [LARGE SCALE GENOMIC DNA]</scope>
    <source>
        <strain evidence="10 11">DSM 4813</strain>
    </source>
</reference>
<dbReference type="Pfam" id="PF02080">
    <property type="entry name" value="TrkA_C"/>
    <property type="match status" value="1"/>
</dbReference>
<evidence type="ECO:0000313" key="11">
    <source>
        <dbReference type="Proteomes" id="UP000315389"/>
    </source>
</evidence>
<feature type="transmembrane region" description="Helical" evidence="8">
    <location>
        <begin position="145"/>
        <end position="166"/>
    </location>
</feature>
<evidence type="ECO:0000256" key="5">
    <source>
        <dbReference type="ARBA" id="ARBA00022692"/>
    </source>
</evidence>
<feature type="transmembrane region" description="Helical" evidence="8">
    <location>
        <begin position="496"/>
        <end position="518"/>
    </location>
</feature>
<evidence type="ECO:0000256" key="6">
    <source>
        <dbReference type="ARBA" id="ARBA00022989"/>
    </source>
</evidence>
<comment type="subcellular location">
    <subcellularLocation>
        <location evidence="1">Cell membrane</location>
        <topology evidence="1">Multi-pass membrane protein</topology>
    </subcellularLocation>
</comment>
<dbReference type="InterPro" id="IPR006037">
    <property type="entry name" value="RCK_C"/>
</dbReference>
<name>A0A542ZWT2_RARFA</name>
<feature type="transmembrane region" description="Helical" evidence="8">
    <location>
        <begin position="64"/>
        <end position="85"/>
    </location>
</feature>
<gene>
    <name evidence="10" type="ORF">FB461_1344</name>
</gene>
<evidence type="ECO:0000256" key="3">
    <source>
        <dbReference type="ARBA" id="ARBA00022448"/>
    </source>
</evidence>
<keyword evidence="5 8" id="KW-0812">Transmembrane</keyword>
<dbReference type="Gene3D" id="3.30.70.1450">
    <property type="entry name" value="Regulator of K+ conductance, C-terminal domain"/>
    <property type="match status" value="1"/>
</dbReference>
<dbReference type="GO" id="GO:0006813">
    <property type="term" value="P:potassium ion transport"/>
    <property type="evidence" value="ECO:0007669"/>
    <property type="project" value="InterPro"/>
</dbReference>
<feature type="domain" description="RCK C-terminal" evidence="9">
    <location>
        <begin position="251"/>
        <end position="335"/>
    </location>
</feature>
<dbReference type="PANTHER" id="PTHR30445:SF3">
    <property type="entry name" value="TRANSPORT PROTEIN YIDE-RELATED"/>
    <property type="match status" value="1"/>
</dbReference>
<dbReference type="PANTHER" id="PTHR30445">
    <property type="entry name" value="K(+)_H(+) ANTIPORTER SUBUNIT KHTT"/>
    <property type="match status" value="1"/>
</dbReference>
<dbReference type="Proteomes" id="UP000315389">
    <property type="component" value="Unassembled WGS sequence"/>
</dbReference>
<keyword evidence="6 8" id="KW-1133">Transmembrane helix</keyword>
<keyword evidence="4" id="KW-1003">Cell membrane</keyword>
<feature type="transmembrane region" description="Helical" evidence="8">
    <location>
        <begin position="401"/>
        <end position="419"/>
    </location>
</feature>
<dbReference type="PROSITE" id="PS51202">
    <property type="entry name" value="RCK_C"/>
    <property type="match status" value="1"/>
</dbReference>
<feature type="transmembrane region" description="Helical" evidence="8">
    <location>
        <begin position="9"/>
        <end position="27"/>
    </location>
</feature>
<dbReference type="GO" id="GO:0008324">
    <property type="term" value="F:monoatomic cation transmembrane transporter activity"/>
    <property type="evidence" value="ECO:0007669"/>
    <property type="project" value="InterPro"/>
</dbReference>
<evidence type="ECO:0000256" key="7">
    <source>
        <dbReference type="ARBA" id="ARBA00023136"/>
    </source>
</evidence>
<dbReference type="GO" id="GO:0005886">
    <property type="term" value="C:plasma membrane"/>
    <property type="evidence" value="ECO:0007669"/>
    <property type="project" value="UniProtKB-SubCell"/>
</dbReference>
<feature type="transmembrane region" description="Helical" evidence="8">
    <location>
        <begin position="33"/>
        <end position="57"/>
    </location>
</feature>
<dbReference type="AlphaFoldDB" id="A0A542ZWT2"/>
<dbReference type="Pfam" id="PF06826">
    <property type="entry name" value="Asp-Al_Ex"/>
    <property type="match status" value="2"/>
</dbReference>
<feature type="transmembrane region" description="Helical" evidence="8">
    <location>
        <begin position="439"/>
        <end position="457"/>
    </location>
</feature>
<evidence type="ECO:0000259" key="9">
    <source>
        <dbReference type="PROSITE" id="PS51202"/>
    </source>
</evidence>
<sequence length="522" mass="53757">MKLLADNPLIFLALVIGLGAAIGSISIRKVSLGPAAVLFTALGITAWGSSMGLELVLPDVIGSIGLVLFAFTTGMLAGPGFFAALRRSWPAMLAIAGVVVATGVIGLFVGRAMGIEGETIAGAFAGALTNTPSLAAAGGTPAATVGYASTYVFATGWTLFLAVLALRSAHKDVDAPPTLEDCTIDVFKQSISVAALQEQFGPDLILTRIRPGGRGPVVALTDEMTVRAGDQIALVGTQVAVNALVAAIGQRSADDLRQDQTSLAYRRIIVSRHDLVGRTVGELGLTERFGAKVVRLRRGDIDLLPTSDTLLQLGDRLRIVGQPDRLGEVSDYVGDSSRGLTELTPVALGLGIAAGLAIGLITFPLGSLTFSLGAAGGTLLTGLVLGKVGRVGRIPVSMPQTSASVVSELGLFIFLAYAGTKAGSLILHAIETGEVTRDALLGVVMTMFLTVATYLLMKYVWKSGGTRLAGLIGGAQTNPAVLSFANAKTRHDPRVAVGYALLYPAAMIAKILMAQILAASGG</sequence>
<dbReference type="RefSeq" id="WP_170222641.1">
    <property type="nucleotide sequence ID" value="NZ_BAAASV010000001.1"/>
</dbReference>
<dbReference type="NCBIfam" id="TIGR01625">
    <property type="entry name" value="YidE_YbjL_dupl"/>
    <property type="match status" value="1"/>
</dbReference>
<protein>
    <submittedName>
        <fullName evidence="10">Putative transport protein</fullName>
    </submittedName>
</protein>
<evidence type="ECO:0000256" key="8">
    <source>
        <dbReference type="SAM" id="Phobius"/>
    </source>
</evidence>
<keyword evidence="3" id="KW-0813">Transport</keyword>
<proteinExistence type="inferred from homology"/>
<comment type="similarity">
    <text evidence="2">Belongs to the AAE transporter (TC 2.A.81) family.</text>
</comment>
<feature type="transmembrane region" description="Helical" evidence="8">
    <location>
        <begin position="370"/>
        <end position="389"/>
    </location>
</feature>
<keyword evidence="7 8" id="KW-0472">Membrane</keyword>
<keyword evidence="11" id="KW-1185">Reference proteome</keyword>
<organism evidence="10 11">
    <name type="scientific">Rarobacter faecitabidus</name>
    <dbReference type="NCBI Taxonomy" id="13243"/>
    <lineage>
        <taxon>Bacteria</taxon>
        <taxon>Bacillati</taxon>
        <taxon>Actinomycetota</taxon>
        <taxon>Actinomycetes</taxon>
        <taxon>Micrococcales</taxon>
        <taxon>Rarobacteraceae</taxon>
        <taxon>Rarobacter</taxon>
    </lineage>
</organism>
<dbReference type="EMBL" id="VFOS01000001">
    <property type="protein sequence ID" value="TQL64821.1"/>
    <property type="molecule type" value="Genomic_DNA"/>
</dbReference>
<comment type="caution">
    <text evidence="10">The sequence shown here is derived from an EMBL/GenBank/DDBJ whole genome shotgun (WGS) entry which is preliminary data.</text>
</comment>